<evidence type="ECO:0000313" key="5">
    <source>
        <dbReference type="Proteomes" id="UP001285441"/>
    </source>
</evidence>
<organism evidence="4 5">
    <name type="scientific">Podospora didyma</name>
    <dbReference type="NCBI Taxonomy" id="330526"/>
    <lineage>
        <taxon>Eukaryota</taxon>
        <taxon>Fungi</taxon>
        <taxon>Dikarya</taxon>
        <taxon>Ascomycota</taxon>
        <taxon>Pezizomycotina</taxon>
        <taxon>Sordariomycetes</taxon>
        <taxon>Sordariomycetidae</taxon>
        <taxon>Sordariales</taxon>
        <taxon>Podosporaceae</taxon>
        <taxon>Podospora</taxon>
    </lineage>
</organism>
<dbReference type="InterPro" id="IPR031359">
    <property type="entry name" value="NACHT_N"/>
</dbReference>
<dbReference type="Pfam" id="PF17100">
    <property type="entry name" value="NACHT_N"/>
    <property type="match status" value="1"/>
</dbReference>
<dbReference type="Pfam" id="PF24883">
    <property type="entry name" value="NPHP3_N"/>
    <property type="match status" value="1"/>
</dbReference>
<evidence type="ECO:0000259" key="2">
    <source>
        <dbReference type="Pfam" id="PF17100"/>
    </source>
</evidence>
<gene>
    <name evidence="4" type="ORF">B0H63DRAFT_454043</name>
</gene>
<accession>A0AAE0KB40</accession>
<dbReference type="EMBL" id="JAULSW010000008">
    <property type="protein sequence ID" value="KAK3372740.1"/>
    <property type="molecule type" value="Genomic_DNA"/>
</dbReference>
<protein>
    <recommendedName>
        <fullName evidence="6">AAA+ ATPase domain-containing protein</fullName>
    </recommendedName>
</protein>
<keyword evidence="5" id="KW-1185">Reference proteome</keyword>
<sequence length="662" mass="75726">MSVQLARNEGHTFEAIQEEEISNIFEGLSCVHRQEQMIKLAQDGLTQARSIMEQGEPLEYKLLLDSIIDEAEWYSLLPRRLAEERQLNEAAYGSMGVNLELKIIEIYKFLIKVNMMSVGRYCSRNRLVTLFRDTVTWDNWKEMLGKITTAEDEYRNSAAQFYPRPVWGAAPNDFEVRLKELDKHTQQQKKLGRDSFMTRPLSNYHTHRDSTRPLDGTGEWFLEHPEFIEWSSWESESGLLGLIAGPGCGKSVLASAAIERLEREGSQTMYDYSVKPQAPTEQRVERLWNILEIATRRTRPGTGSIVCVLDTMNECSSRHSKTFYDRFRRCLENDGQSRVKFLVTSRHNHIGPPGDSLRFDDLASCSVIDVERSESSDESIRSHFHSDVNRFIKHQIATVAKIPSEKAILQQQLCRIRYEPPADISQRVDISAVRCLSRLTSRWPGDVNDIYGLLLADTEEGGLRNRQLWIIFNIVVSAMRPLTLTELQAACAIHEAGSDVISLADTEHLFSEDSMNSFKDIMQSRYGSFFFVDDQQQVTFSHSTVKDFLVLGKPSTCDKLPGHNDDSGISTGSPWGGYIDTVRNPESTPRACQLCQNTRPGFFEWMKSPFFVYSAQYAIVHMDDGSTDYAKEQELVRKMLDCDFGIWNVLSNCFMWVQRRLG</sequence>
<feature type="domain" description="Nephrocystin 3-like N-terminal" evidence="3">
    <location>
        <begin position="216"/>
        <end position="283"/>
    </location>
</feature>
<dbReference type="InterPro" id="IPR027417">
    <property type="entry name" value="P-loop_NTPase"/>
</dbReference>
<name>A0AAE0KB40_9PEZI</name>
<comment type="caution">
    <text evidence="4">The sequence shown here is derived from an EMBL/GenBank/DDBJ whole genome shotgun (WGS) entry which is preliminary data.</text>
</comment>
<reference evidence="4" key="2">
    <citation type="submission" date="2023-06" db="EMBL/GenBank/DDBJ databases">
        <authorList>
            <consortium name="Lawrence Berkeley National Laboratory"/>
            <person name="Haridas S."/>
            <person name="Hensen N."/>
            <person name="Bonometti L."/>
            <person name="Westerberg I."/>
            <person name="Brannstrom I.O."/>
            <person name="Guillou S."/>
            <person name="Cros-Aarteil S."/>
            <person name="Calhoun S."/>
            <person name="Kuo A."/>
            <person name="Mondo S."/>
            <person name="Pangilinan J."/>
            <person name="Riley R."/>
            <person name="LaButti K."/>
            <person name="Andreopoulos B."/>
            <person name="Lipzen A."/>
            <person name="Chen C."/>
            <person name="Yanf M."/>
            <person name="Daum C."/>
            <person name="Ng V."/>
            <person name="Clum A."/>
            <person name="Steindorff A."/>
            <person name="Ohm R."/>
            <person name="Martin F."/>
            <person name="Silar P."/>
            <person name="Natvig D."/>
            <person name="Lalanne C."/>
            <person name="Gautier V."/>
            <person name="Ament-velasquez S.L."/>
            <person name="Kruys A."/>
            <person name="Hutchinson M.I."/>
            <person name="Powell A.J."/>
            <person name="Barry K."/>
            <person name="Miller A.N."/>
            <person name="Grigoriev I.V."/>
            <person name="Debuchy R."/>
            <person name="Gladieux P."/>
            <person name="Thoren M.H."/>
            <person name="Johannesson H."/>
        </authorList>
    </citation>
    <scope>NUCLEOTIDE SEQUENCE</scope>
    <source>
        <strain evidence="4">CBS 232.78</strain>
    </source>
</reference>
<dbReference type="SUPFAM" id="SSF52540">
    <property type="entry name" value="P-loop containing nucleoside triphosphate hydrolases"/>
    <property type="match status" value="1"/>
</dbReference>
<dbReference type="Proteomes" id="UP001285441">
    <property type="component" value="Unassembled WGS sequence"/>
</dbReference>
<dbReference type="InterPro" id="IPR056884">
    <property type="entry name" value="NPHP3-like_N"/>
</dbReference>
<dbReference type="PANTHER" id="PTHR10039">
    <property type="entry name" value="AMELOGENIN"/>
    <property type="match status" value="1"/>
</dbReference>
<dbReference type="AlphaFoldDB" id="A0AAE0KB40"/>
<reference evidence="4" key="1">
    <citation type="journal article" date="2023" name="Mol. Phylogenet. Evol.">
        <title>Genome-scale phylogeny and comparative genomics of the fungal order Sordariales.</title>
        <authorList>
            <person name="Hensen N."/>
            <person name="Bonometti L."/>
            <person name="Westerberg I."/>
            <person name="Brannstrom I.O."/>
            <person name="Guillou S."/>
            <person name="Cros-Aarteil S."/>
            <person name="Calhoun S."/>
            <person name="Haridas S."/>
            <person name="Kuo A."/>
            <person name="Mondo S."/>
            <person name="Pangilinan J."/>
            <person name="Riley R."/>
            <person name="LaButti K."/>
            <person name="Andreopoulos B."/>
            <person name="Lipzen A."/>
            <person name="Chen C."/>
            <person name="Yan M."/>
            <person name="Daum C."/>
            <person name="Ng V."/>
            <person name="Clum A."/>
            <person name="Steindorff A."/>
            <person name="Ohm R.A."/>
            <person name="Martin F."/>
            <person name="Silar P."/>
            <person name="Natvig D.O."/>
            <person name="Lalanne C."/>
            <person name="Gautier V."/>
            <person name="Ament-Velasquez S.L."/>
            <person name="Kruys A."/>
            <person name="Hutchinson M.I."/>
            <person name="Powell A.J."/>
            <person name="Barry K."/>
            <person name="Miller A.N."/>
            <person name="Grigoriev I.V."/>
            <person name="Debuchy R."/>
            <person name="Gladieux P."/>
            <person name="Hiltunen Thoren M."/>
            <person name="Johannesson H."/>
        </authorList>
    </citation>
    <scope>NUCLEOTIDE SEQUENCE</scope>
    <source>
        <strain evidence="4">CBS 232.78</strain>
    </source>
</reference>
<dbReference type="PANTHER" id="PTHR10039:SF14">
    <property type="entry name" value="NACHT DOMAIN-CONTAINING PROTEIN"/>
    <property type="match status" value="1"/>
</dbReference>
<evidence type="ECO:0008006" key="6">
    <source>
        <dbReference type="Google" id="ProtNLM"/>
    </source>
</evidence>
<evidence type="ECO:0000259" key="3">
    <source>
        <dbReference type="Pfam" id="PF24883"/>
    </source>
</evidence>
<proteinExistence type="predicted"/>
<evidence type="ECO:0000256" key="1">
    <source>
        <dbReference type="ARBA" id="ARBA00022737"/>
    </source>
</evidence>
<evidence type="ECO:0000313" key="4">
    <source>
        <dbReference type="EMBL" id="KAK3372740.1"/>
    </source>
</evidence>
<keyword evidence="1" id="KW-0677">Repeat</keyword>
<feature type="domain" description="NWD NACHT-NTPase N-terminal" evidence="2">
    <location>
        <begin position="67"/>
        <end position="155"/>
    </location>
</feature>